<evidence type="ECO:0000256" key="1">
    <source>
        <dbReference type="SAM" id="MobiDB-lite"/>
    </source>
</evidence>
<organism evidence="2">
    <name type="scientific">bioreactor metagenome</name>
    <dbReference type="NCBI Taxonomy" id="1076179"/>
    <lineage>
        <taxon>unclassified sequences</taxon>
        <taxon>metagenomes</taxon>
        <taxon>ecological metagenomes</taxon>
    </lineage>
</organism>
<protein>
    <submittedName>
        <fullName evidence="2">Uncharacterized protein</fullName>
    </submittedName>
</protein>
<comment type="caution">
    <text evidence="2">The sequence shown here is derived from an EMBL/GenBank/DDBJ whole genome shotgun (WGS) entry which is preliminary data.</text>
</comment>
<proteinExistence type="predicted"/>
<evidence type="ECO:0000313" key="2">
    <source>
        <dbReference type="EMBL" id="MPM74268.1"/>
    </source>
</evidence>
<feature type="region of interest" description="Disordered" evidence="1">
    <location>
        <begin position="1"/>
        <end position="23"/>
    </location>
</feature>
<dbReference type="EMBL" id="VSSQ01025852">
    <property type="protein sequence ID" value="MPM74268.1"/>
    <property type="molecule type" value="Genomic_DNA"/>
</dbReference>
<accession>A0A645CBK1</accession>
<gene>
    <name evidence="2" type="ORF">SDC9_121253</name>
</gene>
<reference evidence="2" key="1">
    <citation type="submission" date="2019-08" db="EMBL/GenBank/DDBJ databases">
        <authorList>
            <person name="Kucharzyk K."/>
            <person name="Murdoch R.W."/>
            <person name="Higgins S."/>
            <person name="Loffler F."/>
        </authorList>
    </citation>
    <scope>NUCLEOTIDE SEQUENCE</scope>
</reference>
<name>A0A645CBK1_9ZZZZ</name>
<sequence length="79" mass="8920">MVPIVKHHRSAATEGTVEPPEPARRIDLPTRMRAVVLRSVRMLCSRVRAGNVVRVERRVAHFIPHAANFADFALLDQLL</sequence>
<dbReference type="AlphaFoldDB" id="A0A645CBK1"/>
<feature type="compositionally biased region" description="Basic residues" evidence="1">
    <location>
        <begin position="1"/>
        <end position="10"/>
    </location>
</feature>